<sequence length="104" mass="11980">MKYNVTGTMDPKGYISKSRHATDKDRFSQGGTHLFHNLRDVLCRTVSRDKLYLSAFVGGSSNNTIAVYGRHGSGLGERREARCDHWKHDWEHKRLREPVKPRPT</sequence>
<dbReference type="Proteomes" id="UP001432146">
    <property type="component" value="Unassembled WGS sequence"/>
</dbReference>
<protein>
    <submittedName>
        <fullName evidence="2">Uncharacterized protein</fullName>
    </submittedName>
</protein>
<reference evidence="2 3" key="1">
    <citation type="submission" date="2024-05" db="EMBL/GenBank/DDBJ databases">
        <title>The nuclear and mitochondrial genome assemblies of Tetragonisca angustula (Apidae: Meliponini), a tiny yet remarkable pollinator in the Neotropics.</title>
        <authorList>
            <person name="Ferrari R."/>
            <person name="Ricardo P.C."/>
            <person name="Dias F.C."/>
            <person name="Araujo N.S."/>
            <person name="Soares D.O."/>
            <person name="Zhou Q.-S."/>
            <person name="Zhu C.-D."/>
            <person name="Coutinho L."/>
            <person name="Airas M.C."/>
            <person name="Batista T.M."/>
        </authorList>
    </citation>
    <scope>NUCLEOTIDE SEQUENCE [LARGE SCALE GENOMIC DNA]</scope>
    <source>
        <strain evidence="2">ASF017062</strain>
        <tissue evidence="2">Abdomen</tissue>
    </source>
</reference>
<gene>
    <name evidence="2" type="ORF">QLX08_004518</name>
</gene>
<evidence type="ECO:0000256" key="1">
    <source>
        <dbReference type="SAM" id="MobiDB-lite"/>
    </source>
</evidence>
<organism evidence="2 3">
    <name type="scientific">Tetragonisca angustula</name>
    <dbReference type="NCBI Taxonomy" id="166442"/>
    <lineage>
        <taxon>Eukaryota</taxon>
        <taxon>Metazoa</taxon>
        <taxon>Ecdysozoa</taxon>
        <taxon>Arthropoda</taxon>
        <taxon>Hexapoda</taxon>
        <taxon>Insecta</taxon>
        <taxon>Pterygota</taxon>
        <taxon>Neoptera</taxon>
        <taxon>Endopterygota</taxon>
        <taxon>Hymenoptera</taxon>
        <taxon>Apocrita</taxon>
        <taxon>Aculeata</taxon>
        <taxon>Apoidea</taxon>
        <taxon>Anthophila</taxon>
        <taxon>Apidae</taxon>
        <taxon>Tetragonisca</taxon>
    </lineage>
</organism>
<proteinExistence type="predicted"/>
<accession>A0AAW1A4J1</accession>
<dbReference type="AlphaFoldDB" id="A0AAW1A4J1"/>
<comment type="caution">
    <text evidence="2">The sequence shown here is derived from an EMBL/GenBank/DDBJ whole genome shotgun (WGS) entry which is preliminary data.</text>
</comment>
<name>A0AAW1A4J1_9HYME</name>
<feature type="region of interest" description="Disordered" evidence="1">
    <location>
        <begin position="1"/>
        <end position="22"/>
    </location>
</feature>
<dbReference type="EMBL" id="JAWNGG020000070">
    <property type="protein sequence ID" value="KAK9303926.1"/>
    <property type="molecule type" value="Genomic_DNA"/>
</dbReference>
<keyword evidence="3" id="KW-1185">Reference proteome</keyword>
<evidence type="ECO:0000313" key="3">
    <source>
        <dbReference type="Proteomes" id="UP001432146"/>
    </source>
</evidence>
<evidence type="ECO:0000313" key="2">
    <source>
        <dbReference type="EMBL" id="KAK9303926.1"/>
    </source>
</evidence>